<dbReference type="InterPro" id="IPR050105">
    <property type="entry name" value="MoCo_biosynth_MoaA/MoaC"/>
</dbReference>
<dbReference type="SFLD" id="SFLDG01383">
    <property type="entry name" value="cyclic_pyranopterin_phosphate"/>
    <property type="match status" value="1"/>
</dbReference>
<dbReference type="GO" id="GO:0046872">
    <property type="term" value="F:metal ion binding"/>
    <property type="evidence" value="ECO:0007669"/>
    <property type="project" value="UniProtKB-KW"/>
</dbReference>
<keyword evidence="5" id="KW-0408">Iron</keyword>
<evidence type="ECO:0000256" key="7">
    <source>
        <dbReference type="ARBA" id="ARBA00023134"/>
    </source>
</evidence>
<keyword evidence="4" id="KW-0547">Nucleotide-binding</keyword>
<dbReference type="Pfam" id="PF04055">
    <property type="entry name" value="Radical_SAM"/>
    <property type="match status" value="1"/>
</dbReference>
<dbReference type="GO" id="GO:0061799">
    <property type="term" value="F:cyclic pyranopterin monophosphate synthase activity"/>
    <property type="evidence" value="ECO:0007669"/>
    <property type="project" value="TreeGrafter"/>
</dbReference>
<dbReference type="EMBL" id="DSAY01000027">
    <property type="protein sequence ID" value="HDP14398.1"/>
    <property type="molecule type" value="Genomic_DNA"/>
</dbReference>
<keyword evidence="6" id="KW-0411">Iron-sulfur</keyword>
<dbReference type="PROSITE" id="PS51918">
    <property type="entry name" value="RADICAL_SAM"/>
    <property type="match status" value="1"/>
</dbReference>
<evidence type="ECO:0000256" key="3">
    <source>
        <dbReference type="ARBA" id="ARBA00022723"/>
    </source>
</evidence>
<dbReference type="NCBIfam" id="TIGR02668">
    <property type="entry name" value="moaA_archaeal"/>
    <property type="match status" value="1"/>
</dbReference>
<feature type="domain" description="Radical SAM core" evidence="10">
    <location>
        <begin position="7"/>
        <end position="216"/>
    </location>
</feature>
<dbReference type="GO" id="GO:0006777">
    <property type="term" value="P:Mo-molybdopterin cofactor biosynthetic process"/>
    <property type="evidence" value="ECO:0007669"/>
    <property type="project" value="UniProtKB-KW"/>
</dbReference>
<dbReference type="CDD" id="cd01335">
    <property type="entry name" value="Radical_SAM"/>
    <property type="match status" value="1"/>
</dbReference>
<accession>A0A7C1CEZ4</accession>
<keyword evidence="3" id="KW-0479">Metal-binding</keyword>
<evidence type="ECO:0000259" key="10">
    <source>
        <dbReference type="PROSITE" id="PS51918"/>
    </source>
</evidence>
<keyword evidence="2" id="KW-0949">S-adenosyl-L-methionine</keyword>
<evidence type="ECO:0000313" key="11">
    <source>
        <dbReference type="EMBL" id="HDP14398.1"/>
    </source>
</evidence>
<dbReference type="InterPro" id="IPR007197">
    <property type="entry name" value="rSAM"/>
</dbReference>
<dbReference type="InterPro" id="IPR013785">
    <property type="entry name" value="Aldolase_TIM"/>
</dbReference>
<keyword evidence="7" id="KW-0342">GTP-binding</keyword>
<comment type="caution">
    <text evidence="11">The sequence shown here is derived from an EMBL/GenBank/DDBJ whole genome shotgun (WGS) entry which is preliminary data.</text>
</comment>
<dbReference type="SFLD" id="SFLDS00029">
    <property type="entry name" value="Radical_SAM"/>
    <property type="match status" value="1"/>
</dbReference>
<dbReference type="SFLD" id="SFLDG01386">
    <property type="entry name" value="main_SPASM_domain-containing"/>
    <property type="match status" value="1"/>
</dbReference>
<dbReference type="GO" id="GO:0051539">
    <property type="term" value="F:4 iron, 4 sulfur cluster binding"/>
    <property type="evidence" value="ECO:0007669"/>
    <property type="project" value="UniProtKB-KW"/>
</dbReference>
<keyword evidence="9" id="KW-0456">Lyase</keyword>
<dbReference type="SMART" id="SM00729">
    <property type="entry name" value="Elp3"/>
    <property type="match status" value="1"/>
</dbReference>
<reference evidence="11" key="1">
    <citation type="journal article" date="2020" name="mSystems">
        <title>Genome- and Community-Level Interaction Insights into Carbon Utilization and Element Cycling Functions of Hydrothermarchaeota in Hydrothermal Sediment.</title>
        <authorList>
            <person name="Zhou Z."/>
            <person name="Liu Y."/>
            <person name="Xu W."/>
            <person name="Pan J."/>
            <person name="Luo Z.H."/>
            <person name="Li M."/>
        </authorList>
    </citation>
    <scope>NUCLEOTIDE SEQUENCE [LARGE SCALE GENOMIC DNA]</scope>
    <source>
        <strain evidence="11">SpSt-116</strain>
    </source>
</reference>
<sequence>MTVLFDRYGRPLDNLRITVTTACNYNCVFCHREGEETNNTQLTPDQITDVATAAYSLDIRKFKITGGEPLLREDLPEIIHSLKSIGKGIEVSLTTNGYLLEDKLNRLVDKGLDRVNVSLHAVSPQTYVAVTQVKGQDKVLRGLSLAKDYSLPVKLNYVLTKANVGELEKVLDYASKMGFNVNLIELIPQGKGKEIFDKLYVPAEEVLPLLESKSSRVEVRPLHSRPIFKLETGIQVEVIANYCNPFFCAGCTRIRLTHDGKLKTCLNRDDNLVDIRNTLMDRSHEKLYKLRESIIKANFLREPFFKMNGYGATTYDGKITCPLRKIAQLSLSHEEKKKK</sequence>
<organism evidence="11">
    <name type="scientific">Thermofilum adornatum</name>
    <dbReference type="NCBI Taxonomy" id="1365176"/>
    <lineage>
        <taxon>Archaea</taxon>
        <taxon>Thermoproteota</taxon>
        <taxon>Thermoprotei</taxon>
        <taxon>Thermofilales</taxon>
        <taxon>Thermofilaceae</taxon>
        <taxon>Thermofilum</taxon>
    </lineage>
</organism>
<dbReference type="SUPFAM" id="SSF102114">
    <property type="entry name" value="Radical SAM enzymes"/>
    <property type="match status" value="1"/>
</dbReference>
<evidence type="ECO:0000256" key="8">
    <source>
        <dbReference type="ARBA" id="ARBA00023150"/>
    </source>
</evidence>
<dbReference type="NCBIfam" id="NF001199">
    <property type="entry name" value="PRK00164.2-1"/>
    <property type="match status" value="1"/>
</dbReference>
<dbReference type="InterPro" id="IPR010505">
    <property type="entry name" value="MoaA_twitch"/>
</dbReference>
<dbReference type="InterPro" id="IPR013485">
    <property type="entry name" value="MoaA_arc"/>
</dbReference>
<dbReference type="PANTHER" id="PTHR22960:SF0">
    <property type="entry name" value="MOLYBDENUM COFACTOR BIOSYNTHESIS PROTEIN 1"/>
    <property type="match status" value="1"/>
</dbReference>
<dbReference type="InterPro" id="IPR040064">
    <property type="entry name" value="MoaA-like"/>
</dbReference>
<name>A0A7C1CEZ4_9CREN</name>
<gene>
    <name evidence="11" type="primary">moaA</name>
    <name evidence="11" type="ORF">ENN26_01285</name>
</gene>
<proteinExistence type="predicted"/>
<keyword evidence="8" id="KW-0501">Molybdenum cofactor biosynthesis</keyword>
<evidence type="ECO:0000256" key="5">
    <source>
        <dbReference type="ARBA" id="ARBA00023004"/>
    </source>
</evidence>
<evidence type="ECO:0000256" key="1">
    <source>
        <dbReference type="ARBA" id="ARBA00022485"/>
    </source>
</evidence>
<dbReference type="Gene3D" id="3.20.20.70">
    <property type="entry name" value="Aldolase class I"/>
    <property type="match status" value="1"/>
</dbReference>
<keyword evidence="1" id="KW-0004">4Fe-4S</keyword>
<evidence type="ECO:0000256" key="2">
    <source>
        <dbReference type="ARBA" id="ARBA00022691"/>
    </source>
</evidence>
<dbReference type="GO" id="GO:0005525">
    <property type="term" value="F:GTP binding"/>
    <property type="evidence" value="ECO:0007669"/>
    <property type="project" value="UniProtKB-KW"/>
</dbReference>
<evidence type="ECO:0000256" key="9">
    <source>
        <dbReference type="ARBA" id="ARBA00023239"/>
    </source>
</evidence>
<protein>
    <submittedName>
        <fullName evidence="11">GTP 3',8-cyclase MoaA</fullName>
    </submittedName>
</protein>
<dbReference type="InterPro" id="IPR006638">
    <property type="entry name" value="Elp3/MiaA/NifB-like_rSAM"/>
</dbReference>
<dbReference type="InterPro" id="IPR058240">
    <property type="entry name" value="rSAM_sf"/>
</dbReference>
<dbReference type="AlphaFoldDB" id="A0A7C1CEZ4"/>
<dbReference type="Pfam" id="PF06463">
    <property type="entry name" value="Mob_synth_C"/>
    <property type="match status" value="1"/>
</dbReference>
<dbReference type="PANTHER" id="PTHR22960">
    <property type="entry name" value="MOLYBDOPTERIN COFACTOR SYNTHESIS PROTEIN A"/>
    <property type="match status" value="1"/>
</dbReference>
<dbReference type="SFLD" id="SFLDG01067">
    <property type="entry name" value="SPASM/twitch_domain_containing"/>
    <property type="match status" value="1"/>
</dbReference>
<dbReference type="GO" id="GO:0061798">
    <property type="term" value="F:GTP 3',8'-cyclase activity"/>
    <property type="evidence" value="ECO:0007669"/>
    <property type="project" value="TreeGrafter"/>
</dbReference>
<evidence type="ECO:0000256" key="6">
    <source>
        <dbReference type="ARBA" id="ARBA00023014"/>
    </source>
</evidence>
<evidence type="ECO:0000256" key="4">
    <source>
        <dbReference type="ARBA" id="ARBA00022741"/>
    </source>
</evidence>